<evidence type="ECO:0000313" key="2">
    <source>
        <dbReference type="EMBL" id="AFK45800.1"/>
    </source>
</evidence>
<reference evidence="2" key="1">
    <citation type="submission" date="2012-05" db="EMBL/GenBank/DDBJ databases">
        <authorList>
            <person name="Krishnakumar V."/>
            <person name="Cheung F."/>
            <person name="Xiao Y."/>
            <person name="Chan A."/>
            <person name="Moskal W.A."/>
            <person name="Town C.D."/>
        </authorList>
    </citation>
    <scope>NUCLEOTIDE SEQUENCE</scope>
</reference>
<protein>
    <recommendedName>
        <fullName evidence="1">MATH domain-containing protein</fullName>
    </recommendedName>
</protein>
<dbReference type="SUPFAM" id="SSF49599">
    <property type="entry name" value="TRAF domain-like"/>
    <property type="match status" value="1"/>
</dbReference>
<dbReference type="PANTHER" id="PTHR46162">
    <property type="entry name" value="TRAF-LIKE FAMILY PROTEIN"/>
    <property type="match status" value="1"/>
</dbReference>
<organism evidence="2">
    <name type="scientific">Lotus japonicus</name>
    <name type="common">Lotus corniculatus var. japonicus</name>
    <dbReference type="NCBI Taxonomy" id="34305"/>
    <lineage>
        <taxon>Eukaryota</taxon>
        <taxon>Viridiplantae</taxon>
        <taxon>Streptophyta</taxon>
        <taxon>Embryophyta</taxon>
        <taxon>Tracheophyta</taxon>
        <taxon>Spermatophyta</taxon>
        <taxon>Magnoliopsida</taxon>
        <taxon>eudicotyledons</taxon>
        <taxon>Gunneridae</taxon>
        <taxon>Pentapetalae</taxon>
        <taxon>rosids</taxon>
        <taxon>fabids</taxon>
        <taxon>Fabales</taxon>
        <taxon>Fabaceae</taxon>
        <taxon>Papilionoideae</taxon>
        <taxon>50 kb inversion clade</taxon>
        <taxon>NPAAA clade</taxon>
        <taxon>Hologalegina</taxon>
        <taxon>robinioid clade</taxon>
        <taxon>Loteae</taxon>
        <taxon>Lotus</taxon>
    </lineage>
</organism>
<sequence>MVLSDLETIHKPTYHEVEIISRSVRDLPPANYLFKIESYSVLVDTGVEKYETDHVFHAGGYKWRLILYPSGNHKSNGSGHVSLYLAIADTDDLPEGWEVNVNFKLFVFDQKNNNYLTIQAADGAVRKFHEMKKEWGFDQMIELEALLSCILVNF</sequence>
<proteinExistence type="evidence at transcript level"/>
<dbReference type="PANTHER" id="PTHR46162:SF40">
    <property type="entry name" value="TRAF-LIKE FAMILY PROTEIN"/>
    <property type="match status" value="1"/>
</dbReference>
<dbReference type="Pfam" id="PF22486">
    <property type="entry name" value="MATH_2"/>
    <property type="match status" value="1"/>
</dbReference>
<name>I3SZV8_LOTJA</name>
<dbReference type="CDD" id="cd00121">
    <property type="entry name" value="MATH"/>
    <property type="match status" value="1"/>
</dbReference>
<dbReference type="InterPro" id="IPR002083">
    <property type="entry name" value="MATH/TRAF_dom"/>
</dbReference>
<evidence type="ECO:0000259" key="1">
    <source>
        <dbReference type="PROSITE" id="PS50144"/>
    </source>
</evidence>
<dbReference type="Gene3D" id="2.60.210.10">
    <property type="entry name" value="Apoptosis, Tumor Necrosis Factor Receptor Associated Protein 2, Chain A"/>
    <property type="match status" value="1"/>
</dbReference>
<dbReference type="AlphaFoldDB" id="I3SZV8"/>
<dbReference type="InterPro" id="IPR008974">
    <property type="entry name" value="TRAF-like"/>
</dbReference>
<feature type="domain" description="MATH" evidence="1">
    <location>
        <begin position="29"/>
        <end position="154"/>
    </location>
</feature>
<dbReference type="EMBL" id="BT146006">
    <property type="protein sequence ID" value="AFK45800.1"/>
    <property type="molecule type" value="mRNA"/>
</dbReference>
<dbReference type="SMART" id="SM00061">
    <property type="entry name" value="MATH"/>
    <property type="match status" value="1"/>
</dbReference>
<accession>I3SZV8</accession>
<dbReference type="PROSITE" id="PS50144">
    <property type="entry name" value="MATH"/>
    <property type="match status" value="1"/>
</dbReference>